<dbReference type="RefSeq" id="WP_014448245.1">
    <property type="nucleotide sequence ID" value="NC_017094.1"/>
</dbReference>
<keyword evidence="4" id="KW-1185">Reference proteome</keyword>
<accession>I0IKF1</accession>
<gene>
    <name evidence="3" type="ordered locus">LFE_0019</name>
</gene>
<dbReference type="Pfam" id="PF05016">
    <property type="entry name" value="ParE_toxin"/>
    <property type="match status" value="1"/>
</dbReference>
<dbReference type="OrthoDB" id="9798046at2"/>
<dbReference type="EMBL" id="AP012342">
    <property type="protein sequence ID" value="BAM05750.1"/>
    <property type="molecule type" value="Genomic_DNA"/>
</dbReference>
<evidence type="ECO:0000256" key="2">
    <source>
        <dbReference type="ARBA" id="ARBA00022649"/>
    </source>
</evidence>
<reference evidence="3 4" key="1">
    <citation type="journal article" date="2012" name="J. Bacteriol.">
        <title>Complete Genome Sequence of Leptospirillum ferrooxidans Strain C2-3, Isolated from a Fresh Volcanic Ash Deposit on the Island of Miyake, Japan.</title>
        <authorList>
            <person name="Fujimura R."/>
            <person name="Sato Y."/>
            <person name="Nishizawa T."/>
            <person name="Oshima K."/>
            <person name="Kim S.-W."/>
            <person name="Hattori M."/>
            <person name="Kamijo T."/>
            <person name="Ohta H."/>
        </authorList>
    </citation>
    <scope>NUCLEOTIDE SEQUENCE [LARGE SCALE GENOMIC DNA]</scope>
    <source>
        <strain evidence="3 4">C2-3</strain>
    </source>
</reference>
<dbReference type="Proteomes" id="UP000007382">
    <property type="component" value="Chromosome"/>
</dbReference>
<dbReference type="HOGENOM" id="CLU_147162_4_2_0"/>
<dbReference type="Gene3D" id="3.30.2310.20">
    <property type="entry name" value="RelE-like"/>
    <property type="match status" value="1"/>
</dbReference>
<reference evidence="4" key="2">
    <citation type="submission" date="2012-03" db="EMBL/GenBank/DDBJ databases">
        <title>The complete genome sequence of the pioneer microbe on fresh volcanic deposit, Leptospirillum ferrooxidans strain C2-3.</title>
        <authorList>
            <person name="Fujimura R."/>
            <person name="Sato Y."/>
            <person name="Nishizawa T."/>
            <person name="Nanba K."/>
            <person name="Oshima K."/>
            <person name="Hattori M."/>
            <person name="Kamijo T."/>
            <person name="Ohta H."/>
        </authorList>
    </citation>
    <scope>NUCLEOTIDE SEQUENCE [LARGE SCALE GENOMIC DNA]</scope>
    <source>
        <strain evidence="4">C2-3</strain>
    </source>
</reference>
<dbReference type="PANTHER" id="PTHR33755">
    <property type="entry name" value="TOXIN PARE1-RELATED"/>
    <property type="match status" value="1"/>
</dbReference>
<proteinExistence type="inferred from homology"/>
<keyword evidence="2" id="KW-1277">Toxin-antitoxin system</keyword>
<dbReference type="AlphaFoldDB" id="I0IKF1"/>
<sequence length="98" mass="11417">MAEIVWTEEAERWLRDIHDYIASDNSVAAAKVITGIFEKSQELRRFPKIGHKYRDEPEGEIRILLYGHYRIAYLLRPSQAIDVLGVFHGALDIARYFP</sequence>
<dbReference type="InterPro" id="IPR051803">
    <property type="entry name" value="TA_system_RelE-like_toxin"/>
</dbReference>
<comment type="similarity">
    <text evidence="1">Belongs to the RelE toxin family.</text>
</comment>
<evidence type="ECO:0008006" key="5">
    <source>
        <dbReference type="Google" id="ProtNLM"/>
    </source>
</evidence>
<evidence type="ECO:0000313" key="4">
    <source>
        <dbReference type="Proteomes" id="UP000007382"/>
    </source>
</evidence>
<dbReference type="KEGG" id="lfc:LFE_0019"/>
<name>I0IKF1_LEPFC</name>
<dbReference type="eggNOG" id="COG3668">
    <property type="taxonomic scope" value="Bacteria"/>
</dbReference>
<dbReference type="InterPro" id="IPR035093">
    <property type="entry name" value="RelE/ParE_toxin_dom_sf"/>
</dbReference>
<dbReference type="STRING" id="1162668.LFE_0019"/>
<dbReference type="InterPro" id="IPR007712">
    <property type="entry name" value="RelE/ParE_toxin"/>
</dbReference>
<protein>
    <recommendedName>
        <fullName evidence="5">Plasmid stabilization system protein</fullName>
    </recommendedName>
</protein>
<organism evidence="3 4">
    <name type="scientific">Leptospirillum ferrooxidans (strain C2-3)</name>
    <dbReference type="NCBI Taxonomy" id="1162668"/>
    <lineage>
        <taxon>Bacteria</taxon>
        <taxon>Pseudomonadati</taxon>
        <taxon>Nitrospirota</taxon>
        <taxon>Nitrospiria</taxon>
        <taxon>Nitrospirales</taxon>
        <taxon>Nitrospiraceae</taxon>
        <taxon>Leptospirillum</taxon>
    </lineage>
</organism>
<evidence type="ECO:0000313" key="3">
    <source>
        <dbReference type="EMBL" id="BAM05750.1"/>
    </source>
</evidence>
<evidence type="ECO:0000256" key="1">
    <source>
        <dbReference type="ARBA" id="ARBA00006226"/>
    </source>
</evidence>